<gene>
    <name evidence="1" type="ORF">JM658_08200</name>
</gene>
<dbReference type="EMBL" id="JAETXX010000004">
    <property type="protein sequence ID" value="MCF8714807.1"/>
    <property type="molecule type" value="Genomic_DNA"/>
</dbReference>
<organism evidence="1 2">
    <name type="scientific">Joostella atrarenae</name>
    <dbReference type="NCBI Taxonomy" id="679257"/>
    <lineage>
        <taxon>Bacteria</taxon>
        <taxon>Pseudomonadati</taxon>
        <taxon>Bacteroidota</taxon>
        <taxon>Flavobacteriia</taxon>
        <taxon>Flavobacteriales</taxon>
        <taxon>Flavobacteriaceae</taxon>
        <taxon>Joostella</taxon>
    </lineage>
</organism>
<dbReference type="Pfam" id="PF03860">
    <property type="entry name" value="Csp"/>
    <property type="match status" value="1"/>
</dbReference>
<evidence type="ECO:0000313" key="1">
    <source>
        <dbReference type="EMBL" id="MCF8714807.1"/>
    </source>
</evidence>
<name>A0ABS9J2Z3_9FLAO</name>
<protein>
    <submittedName>
        <fullName evidence="1">Four-helix bundle copper-binding protein</fullName>
    </submittedName>
</protein>
<evidence type="ECO:0000313" key="2">
    <source>
        <dbReference type="Proteomes" id="UP000829517"/>
    </source>
</evidence>
<accession>A0ABS9J2Z3</accession>
<proteinExistence type="predicted"/>
<comment type="caution">
    <text evidence="1">The sequence shown here is derived from an EMBL/GenBank/DDBJ whole genome shotgun (WGS) entry which is preliminary data.</text>
</comment>
<dbReference type="Proteomes" id="UP000829517">
    <property type="component" value="Unassembled WGS sequence"/>
</dbReference>
<dbReference type="PANTHER" id="PTHR37310">
    <property type="entry name" value="CYTOPLASMIC PROTEIN-RELATED"/>
    <property type="match status" value="1"/>
</dbReference>
<dbReference type="InterPro" id="IPR005560">
    <property type="entry name" value="Csp_YhjQ"/>
</dbReference>
<dbReference type="PANTHER" id="PTHR37310:SF1">
    <property type="entry name" value="CYTOPLASMIC PROTEIN"/>
    <property type="match status" value="1"/>
</dbReference>
<reference evidence="1 2" key="1">
    <citation type="submission" date="2021-01" db="EMBL/GenBank/DDBJ databases">
        <title>Genome sequencing of Joostella atrarenae M1-2 (= KCTC 23194).</title>
        <authorList>
            <person name="Zakaria M.R."/>
            <person name="Lam M.Q."/>
            <person name="Chong C.S."/>
        </authorList>
    </citation>
    <scope>NUCLEOTIDE SEQUENCE [LARGE SCALE GENOMIC DNA]</scope>
    <source>
        <strain evidence="1 2">M1-2</strain>
    </source>
</reference>
<dbReference type="RefSeq" id="WP_236958774.1">
    <property type="nucleotide sequence ID" value="NZ_JAETXX010000004.1"/>
</dbReference>
<sequence>MKKEILIKVLYECVATCNSCADACLDESMNMSNCIRLDNVCATTCNALAEVLSTNFKEVSGLINYCFFVCQQCEKECEKHDMIHCKECAETCKKCAQACQEYLQEHE</sequence>
<dbReference type="CDD" id="cd08026">
    <property type="entry name" value="DUF326"/>
    <property type="match status" value="1"/>
</dbReference>
<dbReference type="InterPro" id="IPR044543">
    <property type="entry name" value="YHJQ-like"/>
</dbReference>
<keyword evidence="2" id="KW-1185">Reference proteome</keyword>
<dbReference type="Gene3D" id="1.20.1270.360">
    <property type="match status" value="1"/>
</dbReference>